<keyword evidence="2" id="KW-0813">Transport</keyword>
<name>A0A2W4Z985_9SPHN</name>
<keyword evidence="3" id="KW-1003">Cell membrane</keyword>
<dbReference type="SUPFAM" id="SSF161098">
    <property type="entry name" value="MetI-like"/>
    <property type="match status" value="1"/>
</dbReference>
<evidence type="ECO:0000256" key="1">
    <source>
        <dbReference type="ARBA" id="ARBA00004429"/>
    </source>
</evidence>
<evidence type="ECO:0000256" key="2">
    <source>
        <dbReference type="ARBA" id="ARBA00022448"/>
    </source>
</evidence>
<comment type="subcellular location">
    <subcellularLocation>
        <location evidence="1">Cell inner membrane</location>
        <topology evidence="1">Multi-pass membrane protein</topology>
    </subcellularLocation>
</comment>
<keyword evidence="5 8" id="KW-0812">Transmembrane</keyword>
<keyword evidence="7 8" id="KW-0472">Membrane</keyword>
<feature type="transmembrane region" description="Helical" evidence="8">
    <location>
        <begin position="95"/>
        <end position="118"/>
    </location>
</feature>
<dbReference type="PROSITE" id="PS50928">
    <property type="entry name" value="ABC_TM1"/>
    <property type="match status" value="1"/>
</dbReference>
<evidence type="ECO:0000256" key="7">
    <source>
        <dbReference type="ARBA" id="ARBA00023136"/>
    </source>
</evidence>
<feature type="transmembrane region" description="Helical" evidence="8">
    <location>
        <begin position="52"/>
        <end position="74"/>
    </location>
</feature>
<dbReference type="AlphaFoldDB" id="A0A2W4Z985"/>
<dbReference type="PANTHER" id="PTHR43357">
    <property type="entry name" value="INNER MEMBRANE ABC TRANSPORTER PERMEASE PROTEIN YDCV"/>
    <property type="match status" value="1"/>
</dbReference>
<evidence type="ECO:0000256" key="6">
    <source>
        <dbReference type="ARBA" id="ARBA00022989"/>
    </source>
</evidence>
<accession>A0A2W4Z985</accession>
<keyword evidence="4" id="KW-0997">Cell inner membrane</keyword>
<dbReference type="Gene3D" id="1.10.3720.10">
    <property type="entry name" value="MetI-like"/>
    <property type="match status" value="1"/>
</dbReference>
<evidence type="ECO:0000256" key="3">
    <source>
        <dbReference type="ARBA" id="ARBA00022475"/>
    </source>
</evidence>
<evidence type="ECO:0000256" key="8">
    <source>
        <dbReference type="SAM" id="Phobius"/>
    </source>
</evidence>
<evidence type="ECO:0000313" key="10">
    <source>
        <dbReference type="EMBL" id="PZO78860.1"/>
    </source>
</evidence>
<proteinExistence type="predicted"/>
<reference evidence="10 11" key="1">
    <citation type="submission" date="2017-08" db="EMBL/GenBank/DDBJ databases">
        <title>Infants hospitalized years apart are colonized by the same room-sourced microbial strains.</title>
        <authorList>
            <person name="Brooks B."/>
            <person name="Olm M.R."/>
            <person name="Firek B.A."/>
            <person name="Baker R."/>
            <person name="Thomas B.C."/>
            <person name="Morowitz M.J."/>
            <person name="Banfield J.F."/>
        </authorList>
    </citation>
    <scope>NUCLEOTIDE SEQUENCE [LARGE SCALE GENOMIC DNA]</scope>
    <source>
        <strain evidence="10">S2_018_000_R3_110</strain>
    </source>
</reference>
<organism evidence="10 11">
    <name type="scientific">Sphingomonas hengshuiensis</name>
    <dbReference type="NCBI Taxonomy" id="1609977"/>
    <lineage>
        <taxon>Bacteria</taxon>
        <taxon>Pseudomonadati</taxon>
        <taxon>Pseudomonadota</taxon>
        <taxon>Alphaproteobacteria</taxon>
        <taxon>Sphingomonadales</taxon>
        <taxon>Sphingomonadaceae</taxon>
        <taxon>Sphingomonas</taxon>
    </lineage>
</organism>
<evidence type="ECO:0000313" key="11">
    <source>
        <dbReference type="Proteomes" id="UP000248614"/>
    </source>
</evidence>
<dbReference type="InterPro" id="IPR035906">
    <property type="entry name" value="MetI-like_sf"/>
</dbReference>
<comment type="caution">
    <text evidence="10">The sequence shown here is derived from an EMBL/GenBank/DDBJ whole genome shotgun (WGS) entry which is preliminary data.</text>
</comment>
<dbReference type="EMBL" id="QFNF01000010">
    <property type="protein sequence ID" value="PZO78860.1"/>
    <property type="molecule type" value="Genomic_DNA"/>
</dbReference>
<dbReference type="Proteomes" id="UP000248614">
    <property type="component" value="Unassembled WGS sequence"/>
</dbReference>
<evidence type="ECO:0000259" key="9">
    <source>
        <dbReference type="PROSITE" id="PS50928"/>
    </source>
</evidence>
<evidence type="ECO:0000256" key="4">
    <source>
        <dbReference type="ARBA" id="ARBA00022519"/>
    </source>
</evidence>
<gene>
    <name evidence="10" type="ORF">DI632_06115</name>
</gene>
<dbReference type="InterPro" id="IPR000515">
    <property type="entry name" value="MetI-like"/>
</dbReference>
<sequence length="259" mass="26186">MIARGVVTAYLLFLLAPVVMLAIGAFGGLWVATPLPEGVTLRWVDALFADPVLWRALATSATVALGALAVNLAIVPPLAGALAVRPGPMLALVELLVRTGPVAVPSGVLGFALVAVLAGPLSPLQGSLAVLIAAHAVLALPYMLAPVLADLGERDAAGLLRMATSLGAGPVRGFVTIVLPAARGGLIAGTAAVVAVSIGEFQLTNLVAGFLNRTYPLLVADGFQRATGYACAATLPLVLLAFANALAGRSIGRPKEQRA</sequence>
<feature type="transmembrane region" description="Helical" evidence="8">
    <location>
        <begin position="7"/>
        <end position="32"/>
    </location>
</feature>
<evidence type="ECO:0000256" key="5">
    <source>
        <dbReference type="ARBA" id="ARBA00022692"/>
    </source>
</evidence>
<dbReference type="GO" id="GO:0055085">
    <property type="term" value="P:transmembrane transport"/>
    <property type="evidence" value="ECO:0007669"/>
    <property type="project" value="InterPro"/>
</dbReference>
<dbReference type="CDD" id="cd06261">
    <property type="entry name" value="TM_PBP2"/>
    <property type="match status" value="1"/>
</dbReference>
<feature type="transmembrane region" description="Helical" evidence="8">
    <location>
        <begin position="226"/>
        <end position="247"/>
    </location>
</feature>
<keyword evidence="6 8" id="KW-1133">Transmembrane helix</keyword>
<dbReference type="GO" id="GO:0005886">
    <property type="term" value="C:plasma membrane"/>
    <property type="evidence" value="ECO:0007669"/>
    <property type="project" value="UniProtKB-SubCell"/>
</dbReference>
<feature type="domain" description="ABC transmembrane type-1" evidence="9">
    <location>
        <begin position="57"/>
        <end position="248"/>
    </location>
</feature>
<dbReference type="PANTHER" id="PTHR43357:SF4">
    <property type="entry name" value="INNER MEMBRANE ABC TRANSPORTER PERMEASE PROTEIN YDCV"/>
    <property type="match status" value="1"/>
</dbReference>
<feature type="transmembrane region" description="Helical" evidence="8">
    <location>
        <begin position="173"/>
        <end position="198"/>
    </location>
</feature>
<feature type="transmembrane region" description="Helical" evidence="8">
    <location>
        <begin position="130"/>
        <end position="152"/>
    </location>
</feature>
<protein>
    <submittedName>
        <fullName evidence="10">ABC transporter permease</fullName>
    </submittedName>
</protein>